<dbReference type="AlphaFoldDB" id="A0A0A1WIE3"/>
<dbReference type="Gene3D" id="3.30.40.10">
    <property type="entry name" value="Zinc/RING finger domain, C3HC4 (zinc finger)"/>
    <property type="match status" value="1"/>
</dbReference>
<reference evidence="2" key="2">
    <citation type="journal article" date="2015" name="Gigascience">
        <title>Reconstructing a comprehensive transcriptome assembly of a white-pupal translocated strain of the pest fruit fly Bactrocera cucurbitae.</title>
        <authorList>
            <person name="Sim S.B."/>
            <person name="Calla B."/>
            <person name="Hall B."/>
            <person name="DeRego T."/>
            <person name="Geib S.M."/>
        </authorList>
    </citation>
    <scope>NUCLEOTIDE SEQUENCE</scope>
</reference>
<dbReference type="EMBL" id="GBXI01015851">
    <property type="protein sequence ID" value="JAC98440.1"/>
    <property type="molecule type" value="Transcribed_RNA"/>
</dbReference>
<gene>
    <name evidence="2" type="primary">smc_1</name>
    <name evidence="2" type="ORF">g.2396</name>
</gene>
<name>A0A0A1WIE3_ZEUCU</name>
<evidence type="ECO:0000313" key="2">
    <source>
        <dbReference type="EMBL" id="JAC98440.1"/>
    </source>
</evidence>
<organism evidence="2">
    <name type="scientific">Zeugodacus cucurbitae</name>
    <name type="common">Melon fruit fly</name>
    <name type="synonym">Bactrocera cucurbitae</name>
    <dbReference type="NCBI Taxonomy" id="28588"/>
    <lineage>
        <taxon>Eukaryota</taxon>
        <taxon>Metazoa</taxon>
        <taxon>Ecdysozoa</taxon>
        <taxon>Arthropoda</taxon>
        <taxon>Hexapoda</taxon>
        <taxon>Insecta</taxon>
        <taxon>Pterygota</taxon>
        <taxon>Neoptera</taxon>
        <taxon>Endopterygota</taxon>
        <taxon>Diptera</taxon>
        <taxon>Brachycera</taxon>
        <taxon>Muscomorpha</taxon>
        <taxon>Tephritoidea</taxon>
        <taxon>Tephritidae</taxon>
        <taxon>Zeugodacus</taxon>
        <taxon>Zeugodacus</taxon>
    </lineage>
</organism>
<feature type="coiled-coil region" evidence="1">
    <location>
        <begin position="67"/>
        <end position="109"/>
    </location>
</feature>
<accession>A0A0A1WIE3</accession>
<evidence type="ECO:0000256" key="1">
    <source>
        <dbReference type="SAM" id="Coils"/>
    </source>
</evidence>
<sequence length="132" mass="15367">MDCDKCKGTIRGETGLKCEGVCKKVYQQGPKCSGIDQYSLKILSETNMVHFVCDDCLTYIHNMDTAMKEIQDQVIKSNNYLKEYKRDFQKTLEKNENELKQMLEAVEARFVNRMEELNEVQSMCKTTMNEVK</sequence>
<reference evidence="2" key="1">
    <citation type="submission" date="2014-11" db="EMBL/GenBank/DDBJ databases">
        <authorList>
            <person name="Geib S."/>
        </authorList>
    </citation>
    <scope>NUCLEOTIDE SEQUENCE</scope>
</reference>
<keyword evidence="1" id="KW-0175">Coiled coil</keyword>
<dbReference type="InterPro" id="IPR013083">
    <property type="entry name" value="Znf_RING/FYVE/PHD"/>
</dbReference>
<proteinExistence type="predicted"/>
<protein>
    <submittedName>
        <fullName evidence="2">Chromosome partition protein Smc</fullName>
    </submittedName>
</protein>